<dbReference type="Pfam" id="PF00270">
    <property type="entry name" value="DEAD"/>
    <property type="match status" value="1"/>
</dbReference>
<dbReference type="CDD" id="cd17990">
    <property type="entry name" value="DEXHc_HrpB"/>
    <property type="match status" value="1"/>
</dbReference>
<dbReference type="Pfam" id="PF08482">
    <property type="entry name" value="HrpB_C"/>
    <property type="match status" value="1"/>
</dbReference>
<feature type="region of interest" description="Disordered" evidence="5">
    <location>
        <begin position="812"/>
        <end position="831"/>
    </location>
</feature>
<dbReference type="SMART" id="SM00487">
    <property type="entry name" value="DEXDc"/>
    <property type="match status" value="1"/>
</dbReference>
<evidence type="ECO:0000259" key="7">
    <source>
        <dbReference type="PROSITE" id="PS51194"/>
    </source>
</evidence>
<dbReference type="InterPro" id="IPR011545">
    <property type="entry name" value="DEAD/DEAH_box_helicase_dom"/>
</dbReference>
<evidence type="ECO:0000256" key="1">
    <source>
        <dbReference type="ARBA" id="ARBA00022741"/>
    </source>
</evidence>
<keyword evidence="1" id="KW-0547">Nucleotide-binding</keyword>
<dbReference type="Proteomes" id="UP001596250">
    <property type="component" value="Unassembled WGS sequence"/>
</dbReference>
<dbReference type="GO" id="GO:0003724">
    <property type="term" value="F:RNA helicase activity"/>
    <property type="evidence" value="ECO:0007669"/>
    <property type="project" value="UniProtKB-EC"/>
</dbReference>
<dbReference type="SMART" id="SM00847">
    <property type="entry name" value="HA2"/>
    <property type="match status" value="1"/>
</dbReference>
<dbReference type="Gene3D" id="3.40.50.300">
    <property type="entry name" value="P-loop containing nucleotide triphosphate hydrolases"/>
    <property type="match status" value="2"/>
</dbReference>
<keyword evidence="4" id="KW-0067">ATP-binding</keyword>
<gene>
    <name evidence="8" type="primary">hrpB</name>
    <name evidence="8" type="ORF">ACFPXP_21670</name>
</gene>
<evidence type="ECO:0000313" key="8">
    <source>
        <dbReference type="EMBL" id="MFC5989021.1"/>
    </source>
</evidence>
<dbReference type="Pfam" id="PF04408">
    <property type="entry name" value="WHD_HA2"/>
    <property type="match status" value="1"/>
</dbReference>
<dbReference type="InterPro" id="IPR010225">
    <property type="entry name" value="HrpB"/>
</dbReference>
<protein>
    <submittedName>
        <fullName evidence="8">ATP-dependent helicase HrpB</fullName>
        <ecNumber evidence="8">3.6.4.13</ecNumber>
    </submittedName>
</protein>
<proteinExistence type="predicted"/>
<dbReference type="EC" id="3.6.4.13" evidence="8"/>
<dbReference type="PANTHER" id="PTHR43519">
    <property type="entry name" value="ATP-DEPENDENT RNA HELICASE HRPB"/>
    <property type="match status" value="1"/>
</dbReference>
<dbReference type="SMART" id="SM00490">
    <property type="entry name" value="HELICc"/>
    <property type="match status" value="1"/>
</dbReference>
<keyword evidence="3 8" id="KW-0347">Helicase</keyword>
<dbReference type="InterPro" id="IPR048333">
    <property type="entry name" value="HA2_WH"/>
</dbReference>
<dbReference type="PIRSF" id="PIRSF005496">
    <property type="entry name" value="ATP_hel_hrpB"/>
    <property type="match status" value="1"/>
</dbReference>
<dbReference type="InterPro" id="IPR049614">
    <property type="entry name" value="HrpB_DEXH"/>
</dbReference>
<dbReference type="InterPro" id="IPR001650">
    <property type="entry name" value="Helicase_C-like"/>
</dbReference>
<comment type="caution">
    <text evidence="8">The sequence shown here is derived from an EMBL/GenBank/DDBJ whole genome shotgun (WGS) entry which is preliminary data.</text>
</comment>
<dbReference type="SUPFAM" id="SSF52540">
    <property type="entry name" value="P-loop containing nucleoside triphosphate hydrolases"/>
    <property type="match status" value="1"/>
</dbReference>
<keyword evidence="9" id="KW-1185">Reference proteome</keyword>
<name>A0ABW1IVK2_9BACL</name>
<dbReference type="InterPro" id="IPR014001">
    <property type="entry name" value="Helicase_ATP-bd"/>
</dbReference>
<dbReference type="PROSITE" id="PS51192">
    <property type="entry name" value="HELICASE_ATP_BIND_1"/>
    <property type="match status" value="1"/>
</dbReference>
<evidence type="ECO:0000256" key="5">
    <source>
        <dbReference type="SAM" id="MobiDB-lite"/>
    </source>
</evidence>
<dbReference type="CDD" id="cd18791">
    <property type="entry name" value="SF2_C_RHA"/>
    <property type="match status" value="1"/>
</dbReference>
<organism evidence="8 9">
    <name type="scientific">Marinicrinis lubricantis</name>
    <dbReference type="NCBI Taxonomy" id="2086470"/>
    <lineage>
        <taxon>Bacteria</taxon>
        <taxon>Bacillati</taxon>
        <taxon>Bacillota</taxon>
        <taxon>Bacilli</taxon>
        <taxon>Bacillales</taxon>
        <taxon>Paenibacillaceae</taxon>
    </lineage>
</organism>
<reference evidence="9" key="1">
    <citation type="journal article" date="2019" name="Int. J. Syst. Evol. Microbiol.">
        <title>The Global Catalogue of Microorganisms (GCM) 10K type strain sequencing project: providing services to taxonomists for standard genome sequencing and annotation.</title>
        <authorList>
            <consortium name="The Broad Institute Genomics Platform"/>
            <consortium name="The Broad Institute Genome Sequencing Center for Infectious Disease"/>
            <person name="Wu L."/>
            <person name="Ma J."/>
        </authorList>
    </citation>
    <scope>NUCLEOTIDE SEQUENCE [LARGE SCALE GENOMIC DNA]</scope>
    <source>
        <strain evidence="9">CCM 8749</strain>
    </source>
</reference>
<evidence type="ECO:0000256" key="4">
    <source>
        <dbReference type="ARBA" id="ARBA00022840"/>
    </source>
</evidence>
<dbReference type="Pfam" id="PF00271">
    <property type="entry name" value="Helicase_C"/>
    <property type="match status" value="1"/>
</dbReference>
<dbReference type="InterPro" id="IPR007502">
    <property type="entry name" value="Helicase-assoc_dom"/>
</dbReference>
<feature type="domain" description="Helicase C-terminal" evidence="7">
    <location>
        <begin position="204"/>
        <end position="370"/>
    </location>
</feature>
<dbReference type="PANTHER" id="PTHR43519:SF1">
    <property type="entry name" value="ATP-DEPENDENT RNA HELICASE HRPB"/>
    <property type="match status" value="1"/>
</dbReference>
<dbReference type="Gene3D" id="1.20.120.1080">
    <property type="match status" value="1"/>
</dbReference>
<sequence length="831" mass="93335">MKHLPIYDVLNQLQEVLSHHNRAILAAPPGAGKTTAVPLALLDEPWLEGRRILMLEPRRMAAKSAAVYMASQLGEQAGQTVGYRMRNDSKVSRHTRIEVITEGILTRLLQDDPALEDTGAVIFDEFHERSLHADLGLALCLQSQSILRDDLRLLVMSATLDTEAVSELLDGAPVIQSEGRAYPVETHYRPVSKDEPLWKSVARQVEDAFRQEQGNMLVFLPGAGEIRRTMRELESVHFPSPVTVAPLYGQLPQAEQEKAIMPSPDGTRKVVLATSIAETSLTVEGIRIVVDSGWSRVPKFSPRTGMGRLETVPLSKASAEQRRGRAGRLEPGVCYRMWSRREHDQLPEQSEPEMKQADLSALALELAGWGIDHPSELRWLDPPPEAAYRGARQLLSQLGVLNEDGRITEHGKEMAKLGTHPRLAHMMLKARSIGQGWLACVMAAMLGEKDFVRNGADRFGIDLQQRIEYLLGDRKVQLHPSVDAGIYRRILEEADRLGRELAITKESEPTAEHCGLLAAFAYPDRIGLNKGRGQFLLSSGRRAVLPSDSPLAIEPYIVAPALDDRLPDSRIYLAATLLEQVMERNLAHQIQEYTLVGWDEEAQAVKVKHQWKIGSILWKERSEADPNPERVQQALLAGIRKEGISIFPWSANARRLQKRMQFLRQMEPDIPDVSDEALLDSLEQWAAPYVAGMKSKAQLQRLNMADILRSLLTWEQQRLLEEEAPDKITVPSGSRITIDYEQEGGPVLAVRLQELFGWTETPRIGKGKVPLLLHILSPANRPVQITRDLAHFWQNTYFDVKKDLKGRYPKHVWPEDPLTAQATRRTKPKPT</sequence>
<evidence type="ECO:0000313" key="9">
    <source>
        <dbReference type="Proteomes" id="UP001596250"/>
    </source>
</evidence>
<keyword evidence="2 8" id="KW-0378">Hydrolase</keyword>
<dbReference type="EMBL" id="JBHSQV010000186">
    <property type="protein sequence ID" value="MFC5989021.1"/>
    <property type="molecule type" value="Genomic_DNA"/>
</dbReference>
<dbReference type="PROSITE" id="PS51194">
    <property type="entry name" value="HELICASE_CTER"/>
    <property type="match status" value="1"/>
</dbReference>
<evidence type="ECO:0000256" key="3">
    <source>
        <dbReference type="ARBA" id="ARBA00022806"/>
    </source>
</evidence>
<dbReference type="GO" id="GO:0016787">
    <property type="term" value="F:hydrolase activity"/>
    <property type="evidence" value="ECO:0007669"/>
    <property type="project" value="UniProtKB-KW"/>
</dbReference>
<evidence type="ECO:0000256" key="2">
    <source>
        <dbReference type="ARBA" id="ARBA00022801"/>
    </source>
</evidence>
<accession>A0ABW1IVK2</accession>
<dbReference type="InterPro" id="IPR027417">
    <property type="entry name" value="P-loop_NTPase"/>
</dbReference>
<dbReference type="InterPro" id="IPR013689">
    <property type="entry name" value="RNA_helicase_ATP-dep_HrpB_C"/>
</dbReference>
<dbReference type="RefSeq" id="WP_379896566.1">
    <property type="nucleotide sequence ID" value="NZ_CBCSCT010000005.1"/>
</dbReference>
<dbReference type="NCBIfam" id="TIGR01970">
    <property type="entry name" value="DEAH_box_HrpB"/>
    <property type="match status" value="1"/>
</dbReference>
<feature type="domain" description="Helicase ATP-binding" evidence="6">
    <location>
        <begin position="14"/>
        <end position="178"/>
    </location>
</feature>
<evidence type="ECO:0000259" key="6">
    <source>
        <dbReference type="PROSITE" id="PS51192"/>
    </source>
</evidence>